<proteinExistence type="predicted"/>
<dbReference type="InParanoid" id="A0A1Y1U7G0"/>
<evidence type="ECO:0000313" key="2">
    <source>
        <dbReference type="EMBL" id="ORX33953.1"/>
    </source>
</evidence>
<feature type="signal peptide" evidence="1">
    <location>
        <begin position="1"/>
        <end position="16"/>
    </location>
</feature>
<evidence type="ECO:0000256" key="1">
    <source>
        <dbReference type="SAM" id="SignalP"/>
    </source>
</evidence>
<dbReference type="RefSeq" id="XP_021868241.1">
    <property type="nucleotide sequence ID" value="XM_022012124.1"/>
</dbReference>
<gene>
    <name evidence="2" type="ORF">BD324DRAFT_185147</name>
</gene>
<comment type="caution">
    <text evidence="2">The sequence shown here is derived from an EMBL/GenBank/DDBJ whole genome shotgun (WGS) entry which is preliminary data.</text>
</comment>
<dbReference type="STRING" id="4999.A0A1Y1U7G0"/>
<evidence type="ECO:0000313" key="3">
    <source>
        <dbReference type="Proteomes" id="UP000193218"/>
    </source>
</evidence>
<organism evidence="2 3">
    <name type="scientific">Kockovaella imperatae</name>
    <dbReference type="NCBI Taxonomy" id="4999"/>
    <lineage>
        <taxon>Eukaryota</taxon>
        <taxon>Fungi</taxon>
        <taxon>Dikarya</taxon>
        <taxon>Basidiomycota</taxon>
        <taxon>Agaricomycotina</taxon>
        <taxon>Tremellomycetes</taxon>
        <taxon>Tremellales</taxon>
        <taxon>Cuniculitremaceae</taxon>
        <taxon>Kockovaella</taxon>
    </lineage>
</organism>
<dbReference type="GeneID" id="33553932"/>
<sequence length="420" mass="47892">MLTELVLRLLALTGLGQSPKASCRTDLWSIPPCTSELTCGYPFLSFAFRLKIWNGYSHDRTYSHHPIIDHYDNTTILLWSSAPVDEDSMGQSVMSSVHHGEYLNWTQPVEMFPPAMLDGEQAHNFSYWCSTGLPQRAWQSSAIVSIPEVYAIADSYNFICDPWRSVGAGRVARRIDTATGRPIGDPCWVHKNEYTKELGFENTVYGTFGWCEDREKIEAVLKRPETVPAWSDDLYNREHPTADGNHHVREVTHAIRHDSIYQRFWRDEAVLNSWHVWTECSETGEDWYPVHRSTSIYETNIPDAKTKQFFGRVKLPGTSTSASASSRLYLISNTRQHDPNLHRYPLTIAWSGGDPWTFRNIGIVHTRPNPDIAKETRDGYKQNPGFSYPSAVQVGDVLFIAYSENKENIWVAGIPTEVFV</sequence>
<feature type="chain" id="PRO_5012169118" description="Glycosyl hydrolase" evidence="1">
    <location>
        <begin position="17"/>
        <end position="420"/>
    </location>
</feature>
<dbReference type="AlphaFoldDB" id="A0A1Y1U7G0"/>
<protein>
    <recommendedName>
        <fullName evidence="4">Glycosyl hydrolase</fullName>
    </recommendedName>
</protein>
<accession>A0A1Y1U7G0</accession>
<dbReference type="OrthoDB" id="3701586at2759"/>
<dbReference type="EMBL" id="NBSH01000016">
    <property type="protein sequence ID" value="ORX33953.1"/>
    <property type="molecule type" value="Genomic_DNA"/>
</dbReference>
<reference evidence="2 3" key="1">
    <citation type="submission" date="2017-03" db="EMBL/GenBank/DDBJ databases">
        <title>Widespread Adenine N6-methylation of Active Genes in Fungi.</title>
        <authorList>
            <consortium name="DOE Joint Genome Institute"/>
            <person name="Mondo S.J."/>
            <person name="Dannebaum R.O."/>
            <person name="Kuo R.C."/>
            <person name="Louie K.B."/>
            <person name="Bewick A.J."/>
            <person name="Labutti K."/>
            <person name="Haridas S."/>
            <person name="Kuo A."/>
            <person name="Salamov A."/>
            <person name="Ahrendt S.R."/>
            <person name="Lau R."/>
            <person name="Bowen B.P."/>
            <person name="Lipzen A."/>
            <person name="Sullivan W."/>
            <person name="Andreopoulos W.B."/>
            <person name="Clum A."/>
            <person name="Lindquist E."/>
            <person name="Daum C."/>
            <person name="Northen T.R."/>
            <person name="Ramamoorthy G."/>
            <person name="Schmitz R.J."/>
            <person name="Gryganskyi A."/>
            <person name="Culley D."/>
            <person name="Magnuson J."/>
            <person name="James T.Y."/>
            <person name="O'Malley M.A."/>
            <person name="Stajich J.E."/>
            <person name="Spatafora J.W."/>
            <person name="Visel A."/>
            <person name="Grigoriev I.V."/>
        </authorList>
    </citation>
    <scope>NUCLEOTIDE SEQUENCE [LARGE SCALE GENOMIC DNA]</scope>
    <source>
        <strain evidence="2 3">NRRL Y-17943</strain>
    </source>
</reference>
<keyword evidence="3" id="KW-1185">Reference proteome</keyword>
<evidence type="ECO:0008006" key="4">
    <source>
        <dbReference type="Google" id="ProtNLM"/>
    </source>
</evidence>
<name>A0A1Y1U7G0_9TREE</name>
<dbReference type="Proteomes" id="UP000193218">
    <property type="component" value="Unassembled WGS sequence"/>
</dbReference>
<keyword evidence="1" id="KW-0732">Signal</keyword>